<dbReference type="AlphaFoldDB" id="W9VZP5"/>
<dbReference type="InterPro" id="IPR036663">
    <property type="entry name" value="Fumarylacetoacetase_C_sf"/>
</dbReference>
<comment type="similarity">
    <text evidence="1">Belongs to the FAH family.</text>
</comment>
<dbReference type="FunFam" id="3.90.850.10:FF:000002">
    <property type="entry name" value="2-hydroxyhepta-2,4-diene-1,7-dioate isomerase"/>
    <property type="match status" value="1"/>
</dbReference>
<keyword evidence="2" id="KW-0479">Metal-binding</keyword>
<dbReference type="GeneID" id="19197212"/>
<feature type="domain" description="Fumarylacetoacetase-like C-terminal" evidence="3">
    <location>
        <begin position="75"/>
        <end position="280"/>
    </location>
</feature>
<dbReference type="Gene3D" id="3.90.850.10">
    <property type="entry name" value="Fumarylacetoacetase-like, C-terminal domain"/>
    <property type="match status" value="1"/>
</dbReference>
<evidence type="ECO:0000313" key="5">
    <source>
        <dbReference type="Proteomes" id="UP000019471"/>
    </source>
</evidence>
<dbReference type="PANTHER" id="PTHR11820">
    <property type="entry name" value="ACYLPYRUVASE"/>
    <property type="match status" value="1"/>
</dbReference>
<evidence type="ECO:0000259" key="3">
    <source>
        <dbReference type="Pfam" id="PF01557"/>
    </source>
</evidence>
<dbReference type="eggNOG" id="KOG1535">
    <property type="taxonomic scope" value="Eukaryota"/>
</dbReference>
<organism evidence="4 5">
    <name type="scientific">Cladophialophora psammophila CBS 110553</name>
    <dbReference type="NCBI Taxonomy" id="1182543"/>
    <lineage>
        <taxon>Eukaryota</taxon>
        <taxon>Fungi</taxon>
        <taxon>Dikarya</taxon>
        <taxon>Ascomycota</taxon>
        <taxon>Pezizomycotina</taxon>
        <taxon>Eurotiomycetes</taxon>
        <taxon>Chaetothyriomycetidae</taxon>
        <taxon>Chaetothyriales</taxon>
        <taxon>Herpotrichiellaceae</taxon>
        <taxon>Cladophialophora</taxon>
    </lineage>
</organism>
<dbReference type="HOGENOM" id="CLU_028458_2_1_1"/>
<dbReference type="RefSeq" id="XP_007751285.1">
    <property type="nucleotide sequence ID" value="XM_007753095.1"/>
</dbReference>
<evidence type="ECO:0000313" key="4">
    <source>
        <dbReference type="EMBL" id="EXJ57736.1"/>
    </source>
</evidence>
<protein>
    <recommendedName>
        <fullName evidence="3">Fumarylacetoacetase-like C-terminal domain-containing protein</fullName>
    </recommendedName>
</protein>
<proteinExistence type="inferred from homology"/>
<dbReference type="PANTHER" id="PTHR11820:SF112">
    <property type="entry name" value="FUMARYLACETOACETATE HYDROLASE FAMILY PROTEIN (AFU_ORTHOLOGUE AFUA_1G02370)-RELATED"/>
    <property type="match status" value="1"/>
</dbReference>
<dbReference type="SUPFAM" id="SSF56529">
    <property type="entry name" value="FAH"/>
    <property type="match status" value="1"/>
</dbReference>
<dbReference type="Proteomes" id="UP000019471">
    <property type="component" value="Unassembled WGS sequence"/>
</dbReference>
<dbReference type="STRING" id="1182543.W9VZP5"/>
<gene>
    <name evidence="4" type="ORF">A1O5_12526</name>
</gene>
<dbReference type="OrthoDB" id="4126083at2759"/>
<dbReference type="GO" id="GO:0046872">
    <property type="term" value="F:metal ion binding"/>
    <property type="evidence" value="ECO:0007669"/>
    <property type="project" value="UniProtKB-KW"/>
</dbReference>
<sequence length="288" mass="31835">MATFSRLVRFRNPAGQIFYGEVPGVDFVTQESLQGSKVAVYKGETPFEDDFGLTGHQEEIAEVLAPLPYVPIFECVGVNYLKHVQETGGEPPKYPVIFKKPADALAGPFEDIPIHPECQSQMDYEAELCVVIGKDCKNVTTEEALNYVLGYTAGNDVSARYWQWRERSGGQHGSAKGFDKFAPIGPVIVSPSAIGDPHNLWLKTIVNGTDVRQQSRTDDLIFKLPEIIKHLSRGTTLRKGTVIMSGTPSGVAAFMKPPGFLQDGDVVTVEIEKIGRLENKYVFERENL</sequence>
<comment type="caution">
    <text evidence="4">The sequence shown here is derived from an EMBL/GenBank/DDBJ whole genome shotgun (WGS) entry which is preliminary data.</text>
</comment>
<dbReference type="EMBL" id="AMGX01000034">
    <property type="protein sequence ID" value="EXJ57736.1"/>
    <property type="molecule type" value="Genomic_DNA"/>
</dbReference>
<dbReference type="InterPro" id="IPR011234">
    <property type="entry name" value="Fumarylacetoacetase-like_C"/>
</dbReference>
<dbReference type="GO" id="GO:0050163">
    <property type="term" value="F:oxaloacetate tautomerase activity"/>
    <property type="evidence" value="ECO:0007669"/>
    <property type="project" value="UniProtKB-ARBA"/>
</dbReference>
<accession>W9VZP5</accession>
<keyword evidence="5" id="KW-1185">Reference proteome</keyword>
<reference evidence="4 5" key="1">
    <citation type="submission" date="2013-03" db="EMBL/GenBank/DDBJ databases">
        <title>The Genome Sequence of Cladophialophora psammophila CBS 110553.</title>
        <authorList>
            <consortium name="The Broad Institute Genomics Platform"/>
            <person name="Cuomo C."/>
            <person name="de Hoog S."/>
            <person name="Gorbushina A."/>
            <person name="Walker B."/>
            <person name="Young S.K."/>
            <person name="Zeng Q."/>
            <person name="Gargeya S."/>
            <person name="Fitzgerald M."/>
            <person name="Haas B."/>
            <person name="Abouelleil A."/>
            <person name="Allen A.W."/>
            <person name="Alvarado L."/>
            <person name="Arachchi H.M."/>
            <person name="Berlin A.M."/>
            <person name="Chapman S.B."/>
            <person name="Gainer-Dewar J."/>
            <person name="Goldberg J."/>
            <person name="Griggs A."/>
            <person name="Gujja S."/>
            <person name="Hansen M."/>
            <person name="Howarth C."/>
            <person name="Imamovic A."/>
            <person name="Ireland A."/>
            <person name="Larimer J."/>
            <person name="McCowan C."/>
            <person name="Murphy C."/>
            <person name="Pearson M."/>
            <person name="Poon T.W."/>
            <person name="Priest M."/>
            <person name="Roberts A."/>
            <person name="Saif S."/>
            <person name="Shea T."/>
            <person name="Sisk P."/>
            <person name="Sykes S."/>
            <person name="Wortman J."/>
            <person name="Nusbaum C."/>
            <person name="Birren B."/>
        </authorList>
    </citation>
    <scope>NUCLEOTIDE SEQUENCE [LARGE SCALE GENOMIC DNA]</scope>
    <source>
        <strain evidence="4 5">CBS 110553</strain>
    </source>
</reference>
<evidence type="ECO:0000256" key="1">
    <source>
        <dbReference type="ARBA" id="ARBA00010211"/>
    </source>
</evidence>
<name>W9VZP5_9EURO</name>
<evidence type="ECO:0000256" key="2">
    <source>
        <dbReference type="ARBA" id="ARBA00022723"/>
    </source>
</evidence>
<dbReference type="Pfam" id="PF01557">
    <property type="entry name" value="FAA_hydrolase"/>
    <property type="match status" value="1"/>
</dbReference>
<dbReference type="GO" id="GO:0006107">
    <property type="term" value="P:oxaloacetate metabolic process"/>
    <property type="evidence" value="ECO:0007669"/>
    <property type="project" value="UniProtKB-ARBA"/>
</dbReference>